<evidence type="ECO:0000256" key="1">
    <source>
        <dbReference type="SAM" id="MobiDB-lite"/>
    </source>
</evidence>
<accession>A0ABT0YQJ9</accession>
<dbReference type="Proteomes" id="UP001165541">
    <property type="component" value="Unassembled WGS sequence"/>
</dbReference>
<dbReference type="RefSeq" id="WP_251779051.1">
    <property type="nucleotide sequence ID" value="NZ_JAMKFE010000007.1"/>
</dbReference>
<proteinExistence type="predicted"/>
<keyword evidence="2" id="KW-0732">Signal</keyword>
<evidence type="ECO:0000313" key="3">
    <source>
        <dbReference type="EMBL" id="MCM5680599.1"/>
    </source>
</evidence>
<feature type="region of interest" description="Disordered" evidence="1">
    <location>
        <begin position="101"/>
        <end position="132"/>
    </location>
</feature>
<feature type="region of interest" description="Disordered" evidence="1">
    <location>
        <begin position="31"/>
        <end position="53"/>
    </location>
</feature>
<dbReference type="EMBL" id="JAMKFE010000007">
    <property type="protein sequence ID" value="MCM5680599.1"/>
    <property type="molecule type" value="Genomic_DNA"/>
</dbReference>
<evidence type="ECO:0000313" key="4">
    <source>
        <dbReference type="Proteomes" id="UP001165541"/>
    </source>
</evidence>
<sequence>MNTRTLSVPLHLRVLLGTFLLAAGAAALATDARPGAGASEQASCARHTSAEDRKTCLREAGAAKAEARRGELRVPGADYEHNSMQRCQALPADDQEACRARVRGEGTSSGSVEGGGIYRETREIVPAPAPPP</sequence>
<evidence type="ECO:0000256" key="2">
    <source>
        <dbReference type="SAM" id="SignalP"/>
    </source>
</evidence>
<reference evidence="3" key="1">
    <citation type="submission" date="2022-05" db="EMBL/GenBank/DDBJ databases">
        <title>Schlegelella sp. nov., isolated from mangrove soil.</title>
        <authorList>
            <person name="Liu Y."/>
            <person name="Ge X."/>
            <person name="Liu W."/>
        </authorList>
    </citation>
    <scope>NUCLEOTIDE SEQUENCE</scope>
    <source>
        <strain evidence="3">S2-27</strain>
    </source>
</reference>
<name>A0ABT0YQJ9_9BURK</name>
<keyword evidence="4" id="KW-1185">Reference proteome</keyword>
<protein>
    <submittedName>
        <fullName evidence="3">Uncharacterized protein</fullName>
    </submittedName>
</protein>
<feature type="chain" id="PRO_5045877870" evidence="2">
    <location>
        <begin position="30"/>
        <end position="132"/>
    </location>
</feature>
<organism evidence="3 4">
    <name type="scientific">Caldimonas mangrovi</name>
    <dbReference type="NCBI Taxonomy" id="2944811"/>
    <lineage>
        <taxon>Bacteria</taxon>
        <taxon>Pseudomonadati</taxon>
        <taxon>Pseudomonadota</taxon>
        <taxon>Betaproteobacteria</taxon>
        <taxon>Burkholderiales</taxon>
        <taxon>Sphaerotilaceae</taxon>
        <taxon>Caldimonas</taxon>
    </lineage>
</organism>
<feature type="signal peptide" evidence="2">
    <location>
        <begin position="1"/>
        <end position="29"/>
    </location>
</feature>
<comment type="caution">
    <text evidence="3">The sequence shown here is derived from an EMBL/GenBank/DDBJ whole genome shotgun (WGS) entry which is preliminary data.</text>
</comment>
<gene>
    <name evidence="3" type="ORF">M8A51_13785</name>
</gene>